<evidence type="ECO:0000313" key="2">
    <source>
        <dbReference type="EMBL" id="MBB5365906.1"/>
    </source>
</evidence>
<dbReference type="Pfam" id="PF09722">
    <property type="entry name" value="Xre_MbcA_ParS_C"/>
    <property type="match status" value="1"/>
</dbReference>
<evidence type="ECO:0000313" key="3">
    <source>
        <dbReference type="Proteomes" id="UP000552709"/>
    </source>
</evidence>
<protein>
    <recommendedName>
        <fullName evidence="1">Antitoxin Xre/MbcA/ParS-like toxin-binding domain-containing protein</fullName>
    </recommendedName>
</protein>
<dbReference type="RefSeq" id="WP_184137781.1">
    <property type="nucleotide sequence ID" value="NZ_JACHFL010000024.1"/>
</dbReference>
<evidence type="ECO:0000259" key="1">
    <source>
        <dbReference type="Pfam" id="PF09722"/>
    </source>
</evidence>
<accession>A0A7W8K1S1</accession>
<sequence length="168" mass="18229">MTRPVVREIQASDHVSAVDTGTLELLQQLSGLTYDRLDLAVKNFEQRLKKSQQSLVLLVPHDGGATMTVRASSLTPTARSYASLKGVDMPGYRIEPLPAVNAHAQVHEALGRTVKALTRTFREEEDARAWMQAPNDAFEGVTPAKILEQGQPNAISTVLSAARQGVAL</sequence>
<organism evidence="2 3">
    <name type="scientific">Deinococcus humi</name>
    <dbReference type="NCBI Taxonomy" id="662880"/>
    <lineage>
        <taxon>Bacteria</taxon>
        <taxon>Thermotogati</taxon>
        <taxon>Deinococcota</taxon>
        <taxon>Deinococci</taxon>
        <taxon>Deinococcales</taxon>
        <taxon>Deinococcaceae</taxon>
        <taxon>Deinococcus</taxon>
    </lineage>
</organism>
<dbReference type="InterPro" id="IPR024467">
    <property type="entry name" value="Xre/MbcA/ParS-like_toxin-bd"/>
</dbReference>
<keyword evidence="3" id="KW-1185">Reference proteome</keyword>
<gene>
    <name evidence="2" type="ORF">HNQ08_005032</name>
</gene>
<dbReference type="Proteomes" id="UP000552709">
    <property type="component" value="Unassembled WGS sequence"/>
</dbReference>
<comment type="caution">
    <text evidence="2">The sequence shown here is derived from an EMBL/GenBank/DDBJ whole genome shotgun (WGS) entry which is preliminary data.</text>
</comment>
<feature type="domain" description="Antitoxin Xre/MbcA/ParS-like toxin-binding" evidence="1">
    <location>
        <begin position="116"/>
        <end position="161"/>
    </location>
</feature>
<dbReference type="AlphaFoldDB" id="A0A7W8K1S1"/>
<name>A0A7W8K1S1_9DEIO</name>
<dbReference type="EMBL" id="JACHFL010000024">
    <property type="protein sequence ID" value="MBB5365906.1"/>
    <property type="molecule type" value="Genomic_DNA"/>
</dbReference>
<proteinExistence type="predicted"/>
<reference evidence="2 3" key="1">
    <citation type="submission" date="2020-08" db="EMBL/GenBank/DDBJ databases">
        <title>Genomic Encyclopedia of Type Strains, Phase IV (KMG-IV): sequencing the most valuable type-strain genomes for metagenomic binning, comparative biology and taxonomic classification.</title>
        <authorList>
            <person name="Goeker M."/>
        </authorList>
    </citation>
    <scope>NUCLEOTIDE SEQUENCE [LARGE SCALE GENOMIC DNA]</scope>
    <source>
        <strain evidence="2 3">DSM 27939</strain>
    </source>
</reference>